<evidence type="ECO:0000256" key="3">
    <source>
        <dbReference type="ARBA" id="ARBA00022989"/>
    </source>
</evidence>
<keyword evidence="7" id="KW-1185">Reference proteome</keyword>
<feature type="transmembrane region" description="Helical" evidence="5">
    <location>
        <begin position="20"/>
        <end position="39"/>
    </location>
</feature>
<feature type="transmembrane region" description="Helical" evidence="5">
    <location>
        <begin position="212"/>
        <end position="234"/>
    </location>
</feature>
<gene>
    <name evidence="6" type="ORF">Back2_13230</name>
</gene>
<feature type="transmembrane region" description="Helical" evidence="5">
    <location>
        <begin position="92"/>
        <end position="109"/>
    </location>
</feature>
<dbReference type="RefSeq" id="WP_125567880.1">
    <property type="nucleotide sequence ID" value="NZ_AP019307.1"/>
</dbReference>
<name>A0A3G9IF62_9ACTN</name>
<evidence type="ECO:0000313" key="7">
    <source>
        <dbReference type="Proteomes" id="UP000271573"/>
    </source>
</evidence>
<dbReference type="Proteomes" id="UP000271573">
    <property type="component" value="Chromosome"/>
</dbReference>
<organism evidence="6 7">
    <name type="scientific">Nocardioides baekrokdamisoli</name>
    <dbReference type="NCBI Taxonomy" id="1804624"/>
    <lineage>
        <taxon>Bacteria</taxon>
        <taxon>Bacillati</taxon>
        <taxon>Actinomycetota</taxon>
        <taxon>Actinomycetes</taxon>
        <taxon>Propionibacteriales</taxon>
        <taxon>Nocardioidaceae</taxon>
        <taxon>Nocardioides</taxon>
    </lineage>
</organism>
<evidence type="ECO:0000313" key="6">
    <source>
        <dbReference type="EMBL" id="BBH17036.1"/>
    </source>
</evidence>
<evidence type="ECO:0000256" key="5">
    <source>
        <dbReference type="SAM" id="Phobius"/>
    </source>
</evidence>
<dbReference type="GO" id="GO:0016020">
    <property type="term" value="C:membrane"/>
    <property type="evidence" value="ECO:0007669"/>
    <property type="project" value="UniProtKB-SubCell"/>
</dbReference>
<accession>A0A3G9IF62</accession>
<keyword evidence="3 5" id="KW-1133">Transmembrane helix</keyword>
<dbReference type="GO" id="GO:0016765">
    <property type="term" value="F:transferase activity, transferring alkyl or aryl (other than methyl) groups"/>
    <property type="evidence" value="ECO:0007669"/>
    <property type="project" value="InterPro"/>
</dbReference>
<reference evidence="6 7" key="1">
    <citation type="submission" date="2018-11" db="EMBL/GenBank/DDBJ databases">
        <title>Complete genome sequence of Nocardioides baekrokdamisoli strain KCTC 39748.</title>
        <authorList>
            <person name="Kang S.W."/>
            <person name="Lee K.C."/>
            <person name="Kim K.K."/>
            <person name="Kim J.S."/>
            <person name="Kim D.S."/>
            <person name="Ko S.H."/>
            <person name="Yang S.H."/>
            <person name="Shin Y.K."/>
            <person name="Lee J.S."/>
        </authorList>
    </citation>
    <scope>NUCLEOTIDE SEQUENCE [LARGE SCALE GENOMIC DNA]</scope>
    <source>
        <strain evidence="6 7">KCTC 39748</strain>
    </source>
</reference>
<dbReference type="AlphaFoldDB" id="A0A3G9IF62"/>
<dbReference type="Gene3D" id="1.10.357.140">
    <property type="entry name" value="UbiA prenyltransferase"/>
    <property type="match status" value="1"/>
</dbReference>
<evidence type="ECO:0000256" key="2">
    <source>
        <dbReference type="ARBA" id="ARBA00022692"/>
    </source>
</evidence>
<dbReference type="InterPro" id="IPR000537">
    <property type="entry name" value="UbiA_prenyltransferase"/>
</dbReference>
<proteinExistence type="predicted"/>
<dbReference type="Pfam" id="PF01040">
    <property type="entry name" value="UbiA"/>
    <property type="match status" value="1"/>
</dbReference>
<feature type="transmembrane region" description="Helical" evidence="5">
    <location>
        <begin position="139"/>
        <end position="159"/>
    </location>
</feature>
<comment type="subcellular location">
    <subcellularLocation>
        <location evidence="1">Membrane</location>
        <topology evidence="1">Multi-pass membrane protein</topology>
    </subcellularLocation>
</comment>
<evidence type="ECO:0000256" key="1">
    <source>
        <dbReference type="ARBA" id="ARBA00004141"/>
    </source>
</evidence>
<feature type="transmembrane region" description="Helical" evidence="5">
    <location>
        <begin position="171"/>
        <end position="192"/>
    </location>
</feature>
<feature type="transmembrane region" description="Helical" evidence="5">
    <location>
        <begin position="116"/>
        <end position="133"/>
    </location>
</feature>
<sequence>MSTNERAPAGGAFLQVLQAGHVRLGLLTAIALAATAHLIHRPLSQVGWIFATVLLGQLLIGWHNDLTDERDDARHERTGKPLVTGPLTARELWILLSIGGIGLIPLATAVGTKAGLFYIGSVLVAMTGNVVLRTGPFSVVSWVCSYALLSFYLSFSGAGRHAAGRPPQWEMVGCFALTGIGIHIAVALWGLVADAADGWTYLPLQLGRKFGATQTMAMVIFYLAGIGVAVAYVAHTHGFSR</sequence>
<evidence type="ECO:0000256" key="4">
    <source>
        <dbReference type="ARBA" id="ARBA00023136"/>
    </source>
</evidence>
<dbReference type="OrthoDB" id="3212588at2"/>
<keyword evidence="2 5" id="KW-0812">Transmembrane</keyword>
<feature type="transmembrane region" description="Helical" evidence="5">
    <location>
        <begin position="46"/>
        <end position="63"/>
    </location>
</feature>
<keyword evidence="4 5" id="KW-0472">Membrane</keyword>
<dbReference type="InterPro" id="IPR044878">
    <property type="entry name" value="UbiA_sf"/>
</dbReference>
<dbReference type="KEGG" id="nbe:Back2_13230"/>
<protein>
    <recommendedName>
        <fullName evidence="8">Prenyltransferase</fullName>
    </recommendedName>
</protein>
<dbReference type="EMBL" id="AP019307">
    <property type="protein sequence ID" value="BBH17036.1"/>
    <property type="molecule type" value="Genomic_DNA"/>
</dbReference>
<evidence type="ECO:0008006" key="8">
    <source>
        <dbReference type="Google" id="ProtNLM"/>
    </source>
</evidence>